<dbReference type="InterPro" id="IPR005312">
    <property type="entry name" value="DUF1759"/>
</dbReference>
<dbReference type="AlphaFoldDB" id="A0A6G0VM11"/>
<gene>
    <name evidence="2" type="ORF">FWK35_00037754</name>
</gene>
<dbReference type="Proteomes" id="UP000478052">
    <property type="component" value="Unassembled WGS sequence"/>
</dbReference>
<evidence type="ECO:0000313" key="2">
    <source>
        <dbReference type="EMBL" id="KAF0696621.1"/>
    </source>
</evidence>
<dbReference type="PANTHER" id="PTHR22954">
    <property type="entry name" value="RETROVIRAL PROTEASE-RELATED"/>
    <property type="match status" value="1"/>
</dbReference>
<feature type="non-terminal residue" evidence="2">
    <location>
        <position position="299"/>
    </location>
</feature>
<comment type="caution">
    <text evidence="2">The sequence shown here is derived from an EMBL/GenBank/DDBJ whole genome shotgun (WGS) entry which is preliminary data.</text>
</comment>
<keyword evidence="1" id="KW-0175">Coiled coil</keyword>
<dbReference type="OrthoDB" id="6627760at2759"/>
<proteinExistence type="predicted"/>
<protein>
    <submittedName>
        <fullName evidence="2">Uncharacterized protein</fullName>
    </submittedName>
</protein>
<dbReference type="EMBL" id="VUJU01015147">
    <property type="protein sequence ID" value="KAF0696621.1"/>
    <property type="molecule type" value="Genomic_DNA"/>
</dbReference>
<accession>A0A6G0VM11</accession>
<keyword evidence="3" id="KW-1185">Reference proteome</keyword>
<reference evidence="2 3" key="1">
    <citation type="submission" date="2019-08" db="EMBL/GenBank/DDBJ databases">
        <title>Whole genome of Aphis craccivora.</title>
        <authorList>
            <person name="Voronova N.V."/>
            <person name="Shulinski R.S."/>
            <person name="Bandarenka Y.V."/>
            <person name="Zhorov D.G."/>
            <person name="Warner D."/>
        </authorList>
    </citation>
    <scope>NUCLEOTIDE SEQUENCE [LARGE SCALE GENOMIC DNA]</scope>
    <source>
        <strain evidence="2">180601</strain>
        <tissue evidence="2">Whole Body</tissue>
    </source>
</reference>
<name>A0A6G0VM11_APHCR</name>
<dbReference type="Pfam" id="PF03564">
    <property type="entry name" value="DUF1759"/>
    <property type="match status" value="1"/>
</dbReference>
<dbReference type="PANTHER" id="PTHR22954:SF3">
    <property type="entry name" value="PROTEIN CBG08539"/>
    <property type="match status" value="1"/>
</dbReference>
<evidence type="ECO:0000313" key="3">
    <source>
        <dbReference type="Proteomes" id="UP000478052"/>
    </source>
</evidence>
<organism evidence="2 3">
    <name type="scientific">Aphis craccivora</name>
    <name type="common">Cowpea aphid</name>
    <dbReference type="NCBI Taxonomy" id="307492"/>
    <lineage>
        <taxon>Eukaryota</taxon>
        <taxon>Metazoa</taxon>
        <taxon>Ecdysozoa</taxon>
        <taxon>Arthropoda</taxon>
        <taxon>Hexapoda</taxon>
        <taxon>Insecta</taxon>
        <taxon>Pterygota</taxon>
        <taxon>Neoptera</taxon>
        <taxon>Paraneoptera</taxon>
        <taxon>Hemiptera</taxon>
        <taxon>Sternorrhyncha</taxon>
        <taxon>Aphidomorpha</taxon>
        <taxon>Aphidoidea</taxon>
        <taxon>Aphididae</taxon>
        <taxon>Aphidini</taxon>
        <taxon>Aphis</taxon>
        <taxon>Aphis</taxon>
    </lineage>
</organism>
<evidence type="ECO:0000256" key="1">
    <source>
        <dbReference type="SAM" id="Coils"/>
    </source>
</evidence>
<sequence length="299" mass="34749">MPTVQQGQINDGEGATNAIQNELAQWKLRRGQIKSQLTKFQAFLSDENKFDNIQNRIQAKDTSEDQVNYRDAFVDMYFDLIAKAEDRLAPINDRVKEADKNCIIRESNNIAQKSSHIKLKPIEIPIFNGSFEDWSAFQDMFRSLVHENEGLTKVQKFHYLKMSVSGEASKIIKNLETTEINYKSAWKIITDRYNNKRLLIQSHTKCIYELPYIRDESAEKLRQFTNTLNQHRQALQALDHDPDLWGALLLHVIMSKLDSNTVRQWETLNAQNKLPTIYKMISFLHERCQILEAVESSKG</sequence>
<feature type="coiled-coil region" evidence="1">
    <location>
        <begin position="214"/>
        <end position="241"/>
    </location>
</feature>